<evidence type="ECO:0000313" key="1">
    <source>
        <dbReference type="EMBL" id="AXJ01946.1"/>
    </source>
</evidence>
<gene>
    <name evidence="1" type="ORF">CYPRO_2704</name>
</gene>
<dbReference type="AlphaFoldDB" id="A0A345UN94"/>
<dbReference type="SUPFAM" id="SSF53756">
    <property type="entry name" value="UDP-Glycosyltransferase/glycogen phosphorylase"/>
    <property type="match status" value="1"/>
</dbReference>
<protein>
    <submittedName>
        <fullName evidence="1">Glycosyltransferase involved in cell wall bisynthesis</fullName>
    </submittedName>
</protein>
<dbReference type="EMBL" id="CP027806">
    <property type="protein sequence ID" value="AXJ01946.1"/>
    <property type="molecule type" value="Genomic_DNA"/>
</dbReference>
<dbReference type="Pfam" id="PF13692">
    <property type="entry name" value="Glyco_trans_1_4"/>
    <property type="match status" value="1"/>
</dbReference>
<dbReference type="Gene3D" id="3.40.50.2000">
    <property type="entry name" value="Glycogen Phosphorylase B"/>
    <property type="match status" value="1"/>
</dbReference>
<sequence length="423" mass="47981">MKSNIPSLKAAPKVLIVANVWPEPDSSAAGKHMMQLLETLSVLSEEMLFTCTAVESHFVSPRLSEICKTANIRMNCSSFDQLVSDFSPDLVVYDRFLAEEQFGWRVRERCPEAVTMLNTEDLHFVRRWRENNRSDTGFSCTDIPVSAFLTTDAQRELAALFRSDLTLLISEAEHRLLLHHLPATAGLLQYHPLCKEGGNQALNTVTDHQTNVISLGNFLHKPNQDAALTLIQHLWPALGPQLKNAELHLYGAYPSEKHFRWSQPAKRVWVKGRAKNLQETLCAHRLMLAPIRFGSGIKGKLLDAMQFGLPFVTTPIGIEGIDSTENCEPFVGFTREDFIQKSVRLYEDVALRNEFRAWAHEVLNNRFESRAHETSLIKTLTARLRNRSHFRQQNIIGAMLQHHSLASTRYMGKWIEAKNAGIT</sequence>
<dbReference type="GO" id="GO:0016740">
    <property type="term" value="F:transferase activity"/>
    <property type="evidence" value="ECO:0007669"/>
    <property type="project" value="UniProtKB-KW"/>
</dbReference>
<keyword evidence="1" id="KW-0808">Transferase</keyword>
<dbReference type="OrthoDB" id="9807209at2"/>
<dbReference type="KEGG" id="cprv:CYPRO_2704"/>
<accession>A0A345UN94</accession>
<proteinExistence type="predicted"/>
<dbReference type="RefSeq" id="WP_114985089.1">
    <property type="nucleotide sequence ID" value="NZ_CP027806.1"/>
</dbReference>
<organism evidence="1 2">
    <name type="scientific">Cyclonatronum proteinivorum</name>
    <dbReference type="NCBI Taxonomy" id="1457365"/>
    <lineage>
        <taxon>Bacteria</taxon>
        <taxon>Pseudomonadati</taxon>
        <taxon>Balneolota</taxon>
        <taxon>Balneolia</taxon>
        <taxon>Balneolales</taxon>
        <taxon>Cyclonatronaceae</taxon>
        <taxon>Cyclonatronum</taxon>
    </lineage>
</organism>
<reference evidence="1 2" key="1">
    <citation type="submission" date="2018-03" db="EMBL/GenBank/DDBJ databases">
        <title>Phenotypic and genomic properties of Cyclonatronum proteinivorum gen. nov., sp. nov., a haloalkaliphilic bacteroidete from soda lakes possessing Na+-translocating rhodopsin.</title>
        <authorList>
            <person name="Toshchakov S.V."/>
            <person name="Korzhenkov A."/>
            <person name="Samarov N.I."/>
            <person name="Kublanov I.V."/>
            <person name="Muntyan M.S."/>
            <person name="Sorokin D.Y."/>
        </authorList>
    </citation>
    <scope>NUCLEOTIDE SEQUENCE [LARGE SCALE GENOMIC DNA]</scope>
    <source>
        <strain evidence="1 2">Omega</strain>
    </source>
</reference>
<keyword evidence="2" id="KW-1185">Reference proteome</keyword>
<name>A0A345UN94_9BACT</name>
<dbReference type="Proteomes" id="UP000254808">
    <property type="component" value="Chromosome"/>
</dbReference>
<evidence type="ECO:0000313" key="2">
    <source>
        <dbReference type="Proteomes" id="UP000254808"/>
    </source>
</evidence>